<organism evidence="4 5">
    <name type="scientific">Bacteroides luti</name>
    <dbReference type="NCBI Taxonomy" id="1297750"/>
    <lineage>
        <taxon>Bacteria</taxon>
        <taxon>Pseudomonadati</taxon>
        <taxon>Bacteroidota</taxon>
        <taxon>Bacteroidia</taxon>
        <taxon>Bacteroidales</taxon>
        <taxon>Bacteroidaceae</taxon>
        <taxon>Bacteroides</taxon>
    </lineage>
</organism>
<dbReference type="Proteomes" id="UP000184509">
    <property type="component" value="Unassembled WGS sequence"/>
</dbReference>
<evidence type="ECO:0000256" key="2">
    <source>
        <dbReference type="SAM" id="MobiDB-lite"/>
    </source>
</evidence>
<proteinExistence type="predicted"/>
<keyword evidence="3" id="KW-0732">Signal</keyword>
<sequence length="130" mass="14998">MKTKFFMTLVLVLMGMCSLQAQPGQGRRGPEFPSERLIKELKLTDAQVANIKKDNEELRAQMRASRENKEFSREDMKAMMDKMRAARDEIMKKNLTDEQYKAYVEFEKNNAKNRGPRPEGRGPQGNAPTE</sequence>
<evidence type="ECO:0000313" key="5">
    <source>
        <dbReference type="Proteomes" id="UP000184509"/>
    </source>
</evidence>
<reference evidence="4 5" key="1">
    <citation type="submission" date="2016-11" db="EMBL/GenBank/DDBJ databases">
        <authorList>
            <person name="Jaros S."/>
            <person name="Januszkiewicz K."/>
            <person name="Wedrychowicz H."/>
        </authorList>
    </citation>
    <scope>NUCLEOTIDE SEQUENCE [LARGE SCALE GENOMIC DNA]</scope>
    <source>
        <strain evidence="4 5">DSM 26991</strain>
    </source>
</reference>
<feature type="coiled-coil region" evidence="1">
    <location>
        <begin position="41"/>
        <end position="93"/>
    </location>
</feature>
<protein>
    <recommendedName>
        <fullName evidence="6">DUF4890 domain-containing protein</fullName>
    </recommendedName>
</protein>
<dbReference type="EMBL" id="FQTV01000002">
    <property type="protein sequence ID" value="SHE61003.1"/>
    <property type="molecule type" value="Genomic_DNA"/>
</dbReference>
<feature type="region of interest" description="Disordered" evidence="2">
    <location>
        <begin position="106"/>
        <end position="130"/>
    </location>
</feature>
<feature type="compositionally biased region" description="Basic and acidic residues" evidence="2">
    <location>
        <begin position="106"/>
        <end position="120"/>
    </location>
</feature>
<evidence type="ECO:0000256" key="3">
    <source>
        <dbReference type="SAM" id="SignalP"/>
    </source>
</evidence>
<keyword evidence="5" id="KW-1185">Reference proteome</keyword>
<dbReference type="AlphaFoldDB" id="A0A1M4UWK7"/>
<gene>
    <name evidence="4" type="ORF">SAMN05444405_102184</name>
</gene>
<feature type="signal peptide" evidence="3">
    <location>
        <begin position="1"/>
        <end position="21"/>
    </location>
</feature>
<accession>A0A1M4UWK7</accession>
<evidence type="ECO:0008006" key="6">
    <source>
        <dbReference type="Google" id="ProtNLM"/>
    </source>
</evidence>
<evidence type="ECO:0000313" key="4">
    <source>
        <dbReference type="EMBL" id="SHE61003.1"/>
    </source>
</evidence>
<evidence type="ECO:0000256" key="1">
    <source>
        <dbReference type="SAM" id="Coils"/>
    </source>
</evidence>
<keyword evidence="1" id="KW-0175">Coiled coil</keyword>
<dbReference type="RefSeq" id="WP_073398989.1">
    <property type="nucleotide sequence ID" value="NZ_FQTV01000002.1"/>
</dbReference>
<feature type="chain" id="PRO_5012047535" description="DUF4890 domain-containing protein" evidence="3">
    <location>
        <begin position="22"/>
        <end position="130"/>
    </location>
</feature>
<name>A0A1M4UWK7_9BACE</name>
<dbReference type="OrthoDB" id="1093633at2"/>